<dbReference type="InterPro" id="IPR057268">
    <property type="entry name" value="Ribosomal_L18"/>
</dbReference>
<evidence type="ECO:0000256" key="3">
    <source>
        <dbReference type="ARBA" id="ARBA00022884"/>
    </source>
</evidence>
<dbReference type="RefSeq" id="WP_167695986.1">
    <property type="nucleotide sequence ID" value="NZ_CP118181.1"/>
</dbReference>
<evidence type="ECO:0000256" key="7">
    <source>
        <dbReference type="HAMAP-Rule" id="MF_01337"/>
    </source>
</evidence>
<evidence type="ECO:0000256" key="4">
    <source>
        <dbReference type="ARBA" id="ARBA00022980"/>
    </source>
</evidence>
<organism evidence="8 9">
    <name type="scientific">Entomospira culicis</name>
    <dbReference type="NCBI Taxonomy" id="2719989"/>
    <lineage>
        <taxon>Bacteria</taxon>
        <taxon>Pseudomonadati</taxon>
        <taxon>Spirochaetota</taxon>
        <taxon>Spirochaetia</taxon>
        <taxon>Spirochaetales</taxon>
        <taxon>Spirochaetaceae</taxon>
        <taxon>Entomospira</taxon>
    </lineage>
</organism>
<evidence type="ECO:0000256" key="2">
    <source>
        <dbReference type="ARBA" id="ARBA00022730"/>
    </source>
</evidence>
<evidence type="ECO:0000313" key="8">
    <source>
        <dbReference type="EMBL" id="NIZ69917.1"/>
    </source>
</evidence>
<protein>
    <recommendedName>
        <fullName evidence="6 7">Large ribosomal subunit protein uL18</fullName>
    </recommendedName>
</protein>
<dbReference type="PANTHER" id="PTHR12899">
    <property type="entry name" value="39S RIBOSOMAL PROTEIN L18, MITOCHONDRIAL"/>
    <property type="match status" value="1"/>
</dbReference>
<dbReference type="Pfam" id="PF00861">
    <property type="entry name" value="Ribosomal_L18p"/>
    <property type="match status" value="1"/>
</dbReference>
<comment type="function">
    <text evidence="7">This is one of the proteins that bind and probably mediate the attachment of the 5S RNA into the large ribosomal subunit, where it forms part of the central protuberance.</text>
</comment>
<name>A0A968GIY9_9SPIO</name>
<gene>
    <name evidence="7" type="primary">rplR</name>
    <name evidence="8" type="ORF">HCT48_06825</name>
</gene>
<dbReference type="HAMAP" id="MF_01337_B">
    <property type="entry name" value="Ribosomal_uL18_B"/>
    <property type="match status" value="1"/>
</dbReference>
<dbReference type="InterPro" id="IPR004389">
    <property type="entry name" value="Ribosomal_uL18_bac-type"/>
</dbReference>
<sequence length="119" mass="13219">MNKVERKIKAREGRKVHIRKRVVGSVERPRVCVYKSNMRLYVQAIDDVAGHTLVAASTLEKELKDAKPNIAGGEKLGAVMGERLKSKGISKVVFDRNGYKYHGVVKALADAIRKAGLEF</sequence>
<comment type="similarity">
    <text evidence="1 7">Belongs to the universal ribosomal protein uL18 family.</text>
</comment>
<keyword evidence="9" id="KW-1185">Reference proteome</keyword>
<dbReference type="GO" id="GO:0008097">
    <property type="term" value="F:5S rRNA binding"/>
    <property type="evidence" value="ECO:0007669"/>
    <property type="project" value="TreeGrafter"/>
</dbReference>
<dbReference type="GO" id="GO:0003735">
    <property type="term" value="F:structural constituent of ribosome"/>
    <property type="evidence" value="ECO:0007669"/>
    <property type="project" value="InterPro"/>
</dbReference>
<keyword evidence="4 7" id="KW-0689">Ribosomal protein</keyword>
<reference evidence="8" key="1">
    <citation type="submission" date="2020-03" db="EMBL/GenBank/DDBJ databases">
        <title>Spirochaetal bacteria isolated from arthropods constitute a novel genus Entomospira genus novum within the order Spirochaetales.</title>
        <authorList>
            <person name="Grana-Miraglia L."/>
            <person name="Sikutova S."/>
            <person name="Fingerle V."/>
            <person name="Sing A."/>
            <person name="Castillo-Ramirez S."/>
            <person name="Margos G."/>
            <person name="Rudolf I."/>
        </authorList>
    </citation>
    <scope>NUCLEOTIDE SEQUENCE</scope>
    <source>
        <strain evidence="8">BR149</strain>
    </source>
</reference>
<evidence type="ECO:0000256" key="5">
    <source>
        <dbReference type="ARBA" id="ARBA00023274"/>
    </source>
</evidence>
<evidence type="ECO:0000256" key="6">
    <source>
        <dbReference type="ARBA" id="ARBA00035197"/>
    </source>
</evidence>
<keyword evidence="3 7" id="KW-0694">RNA-binding</keyword>
<keyword evidence="5 7" id="KW-0687">Ribonucleoprotein</keyword>
<accession>A0A968GIY9</accession>
<keyword evidence="2 7" id="KW-0699">rRNA-binding</keyword>
<proteinExistence type="inferred from homology"/>
<evidence type="ECO:0000313" key="9">
    <source>
        <dbReference type="Proteomes" id="UP000778951"/>
    </source>
</evidence>
<dbReference type="GO" id="GO:0006412">
    <property type="term" value="P:translation"/>
    <property type="evidence" value="ECO:0007669"/>
    <property type="project" value="UniProtKB-UniRule"/>
</dbReference>
<dbReference type="CDD" id="cd00432">
    <property type="entry name" value="Ribosomal_L18_L5e"/>
    <property type="match status" value="1"/>
</dbReference>
<comment type="subunit">
    <text evidence="7">Part of the 50S ribosomal subunit; part of the 5S rRNA/L5/L18/L25 subcomplex. Contacts the 5S and 23S rRNAs.</text>
</comment>
<comment type="caution">
    <text evidence="8">The sequence shown here is derived from an EMBL/GenBank/DDBJ whole genome shotgun (WGS) entry which is preliminary data.</text>
</comment>
<dbReference type="SUPFAM" id="SSF53137">
    <property type="entry name" value="Translational machinery components"/>
    <property type="match status" value="1"/>
</dbReference>
<dbReference type="NCBIfam" id="TIGR00060">
    <property type="entry name" value="L18_bact"/>
    <property type="match status" value="1"/>
</dbReference>
<dbReference type="FunFam" id="3.30.420.100:FF:000001">
    <property type="entry name" value="50S ribosomal protein L18"/>
    <property type="match status" value="1"/>
</dbReference>
<dbReference type="Proteomes" id="UP000778951">
    <property type="component" value="Unassembled WGS sequence"/>
</dbReference>
<dbReference type="GO" id="GO:0005840">
    <property type="term" value="C:ribosome"/>
    <property type="evidence" value="ECO:0007669"/>
    <property type="project" value="UniProtKB-KW"/>
</dbReference>
<dbReference type="PANTHER" id="PTHR12899:SF3">
    <property type="entry name" value="LARGE RIBOSOMAL SUBUNIT PROTEIN UL18M"/>
    <property type="match status" value="1"/>
</dbReference>
<dbReference type="EMBL" id="JAATLM010000001">
    <property type="protein sequence ID" value="NIZ69917.1"/>
    <property type="molecule type" value="Genomic_DNA"/>
</dbReference>
<dbReference type="Gene3D" id="3.30.420.100">
    <property type="match status" value="1"/>
</dbReference>
<dbReference type="AlphaFoldDB" id="A0A968GIY9"/>
<evidence type="ECO:0000256" key="1">
    <source>
        <dbReference type="ARBA" id="ARBA00007116"/>
    </source>
</evidence>
<dbReference type="InterPro" id="IPR005484">
    <property type="entry name" value="Ribosomal_uL18_bac/plant/anim"/>
</dbReference>
<dbReference type="GO" id="GO:0005737">
    <property type="term" value="C:cytoplasm"/>
    <property type="evidence" value="ECO:0007669"/>
    <property type="project" value="UniProtKB-ARBA"/>
</dbReference>
<dbReference type="GO" id="GO:1990904">
    <property type="term" value="C:ribonucleoprotein complex"/>
    <property type="evidence" value="ECO:0007669"/>
    <property type="project" value="UniProtKB-KW"/>
</dbReference>